<dbReference type="RefSeq" id="XP_045150762.1">
    <property type="nucleotide sequence ID" value="XM_045294827.1"/>
</dbReference>
<organism evidence="1 2">
    <name type="scientific">Echinops telfairi</name>
    <name type="common">Lesser hedgehog tenrec</name>
    <dbReference type="NCBI Taxonomy" id="9371"/>
    <lineage>
        <taxon>Eukaryota</taxon>
        <taxon>Metazoa</taxon>
        <taxon>Chordata</taxon>
        <taxon>Craniata</taxon>
        <taxon>Vertebrata</taxon>
        <taxon>Euteleostomi</taxon>
        <taxon>Mammalia</taxon>
        <taxon>Eutheria</taxon>
        <taxon>Afrotheria</taxon>
        <taxon>Tenrecidae</taxon>
        <taxon>Tenrecinae</taxon>
        <taxon>Echinops</taxon>
    </lineage>
</organism>
<reference evidence="2" key="1">
    <citation type="submission" date="2025-08" db="UniProtKB">
        <authorList>
            <consortium name="RefSeq"/>
        </authorList>
    </citation>
    <scope>IDENTIFICATION</scope>
</reference>
<evidence type="ECO:0000313" key="1">
    <source>
        <dbReference type="Proteomes" id="UP000694863"/>
    </source>
</evidence>
<accession>A0AC55DG83</accession>
<dbReference type="Proteomes" id="UP000694863">
    <property type="component" value="Unplaced"/>
</dbReference>
<keyword evidence="1" id="KW-1185">Reference proteome</keyword>
<name>A0AC55DG83_ECHTE</name>
<evidence type="ECO:0000313" key="2">
    <source>
        <dbReference type="RefSeq" id="XP_045150762.1"/>
    </source>
</evidence>
<sequence length="415" mass="44501">MWGDAPLRRPKASAGRAGPKKTALRKRASCVANARRGMTWPTMSVPNWRWPHTGEKPTLREPGPPGDSDSDSGRLPEKDTSAQGPAVLSSEHPHRDPLPAVSQAALQALLQQLPPQDSDERYCLALGEEELAGLRHFCAQRRQEALGQGVARPLPPKLEGCTCEKCRQRLRTGEYGVFAARAGEQRCWHQRCFVCQACGQALINLIYFYHEGRLYCGRHHAELLRPRCPACDQLIFSGRCTEAEGQRWHKNHFCCQDCAQPLGGGRYALPGGGPCCPSCFESRYSDAGSSSAQALEGRAPLGGTEPEERAEGRGCALPSAGTNSPAALVAAASPSAETLRGRLVPRPREEWPAGDVVETPSDPKEDLPCPTCSSSSDSEPDGFFLGQRLPRPGEPPGGGLPAGGSGPSGKPCVIC</sequence>
<proteinExistence type="predicted"/>
<protein>
    <submittedName>
        <fullName evidence="2">Prickle-like protein 4 isoform X1</fullName>
    </submittedName>
</protein>
<gene>
    <name evidence="2" type="primary">PRICKLE4</name>
</gene>